<dbReference type="InterPro" id="IPR029058">
    <property type="entry name" value="AB_hydrolase_fold"/>
</dbReference>
<evidence type="ECO:0000313" key="3">
    <source>
        <dbReference type="EMBL" id="AEC02955.1"/>
    </source>
</evidence>
<evidence type="ECO:0000259" key="2">
    <source>
        <dbReference type="Pfam" id="PF12146"/>
    </source>
</evidence>
<dbReference type="EMBL" id="CP002659">
    <property type="protein sequence ID" value="AEC02955.1"/>
    <property type="molecule type" value="Genomic_DNA"/>
</dbReference>
<dbReference type="HOGENOM" id="CLU_780548_0_0_12"/>
<keyword evidence="1" id="KW-0732">Signal</keyword>
<organism evidence="3 4">
    <name type="scientific">Parasphaerochaeta coccoides (strain ATCC BAA-1237 / DSM 17374 / SPN1)</name>
    <name type="common">Sphaerochaeta coccoides</name>
    <dbReference type="NCBI Taxonomy" id="760011"/>
    <lineage>
        <taxon>Bacteria</taxon>
        <taxon>Pseudomonadati</taxon>
        <taxon>Spirochaetota</taxon>
        <taxon>Spirochaetia</taxon>
        <taxon>Spirochaetales</taxon>
        <taxon>Sphaerochaetaceae</taxon>
        <taxon>Parasphaerochaeta</taxon>
    </lineage>
</organism>
<dbReference type="PROSITE" id="PS51257">
    <property type="entry name" value="PROKAR_LIPOPROTEIN"/>
    <property type="match status" value="1"/>
</dbReference>
<evidence type="ECO:0000313" key="4">
    <source>
        <dbReference type="Proteomes" id="UP000007939"/>
    </source>
</evidence>
<dbReference type="InterPro" id="IPR050261">
    <property type="entry name" value="FrsA_esterase"/>
</dbReference>
<dbReference type="RefSeq" id="WP_013740348.1">
    <property type="nucleotide sequence ID" value="NC_015436.1"/>
</dbReference>
<protein>
    <recommendedName>
        <fullName evidence="2">Serine aminopeptidase S33 domain-containing protein</fullName>
    </recommendedName>
</protein>
<name>F4GLC3_PARC1</name>
<dbReference type="KEGG" id="scc:Spico_1757"/>
<keyword evidence="4" id="KW-1185">Reference proteome</keyword>
<dbReference type="InterPro" id="IPR022742">
    <property type="entry name" value="Hydrolase_4"/>
</dbReference>
<sequence>MRTFLITCGVVLMLLVSCATTPVQTADLPPCATVPEVAAAEREVPADSSPVEAEAETDMPIVAETPVLVPDSIIHDSSEPVESETPVVDETPAVVLGSIESFDAIIEGSSRQIPVTIVLPAGSDFSPLVVIMHGHGGSRQENGGFAGIAQALAEKGIASVRMDFAGCGDSSVSFIENNMTSMLEDARAAGLWAVETQPVDSRRIGLLGYSMGGRLALVEASRGEFDYGGIALLAPATMPYSTQENIKNYVSAYRTGAYEQPWYGSTLTIGSKWFEDLFITDKVMNNLPPMGNVLILHGTEDTVVPRDSNQKVADALGVTLVDIPGADHGYGFYSDQSEVTALVEETISEFFAASL</sequence>
<evidence type="ECO:0000256" key="1">
    <source>
        <dbReference type="SAM" id="SignalP"/>
    </source>
</evidence>
<accession>F4GLC3</accession>
<dbReference type="Proteomes" id="UP000007939">
    <property type="component" value="Chromosome"/>
</dbReference>
<proteinExistence type="predicted"/>
<dbReference type="Gene3D" id="3.40.50.1820">
    <property type="entry name" value="alpha/beta hydrolase"/>
    <property type="match status" value="1"/>
</dbReference>
<dbReference type="Pfam" id="PF12146">
    <property type="entry name" value="Hydrolase_4"/>
    <property type="match status" value="1"/>
</dbReference>
<feature type="domain" description="Serine aminopeptidase S33" evidence="2">
    <location>
        <begin position="128"/>
        <end position="239"/>
    </location>
</feature>
<reference evidence="3 4" key="2">
    <citation type="journal article" date="2012" name="Stand. Genomic Sci.">
        <title>Complete genome sequence of the termite hindgut bacterium Spirochaeta coccoides type strain (SPN1(T)), reclassification in the genus Sphaerochaeta as Sphaerochaeta coccoides comb. nov. and emendations of the family Spirochaetaceae and the genus Sphaerochaeta.</title>
        <authorList>
            <person name="Abt B."/>
            <person name="Han C."/>
            <person name="Scheuner C."/>
            <person name="Lu M."/>
            <person name="Lapidus A."/>
            <person name="Nolan M."/>
            <person name="Lucas S."/>
            <person name="Hammon N."/>
            <person name="Deshpande S."/>
            <person name="Cheng J.F."/>
            <person name="Tapia R."/>
            <person name="Goodwin L.A."/>
            <person name="Pitluck S."/>
            <person name="Liolios K."/>
            <person name="Pagani I."/>
            <person name="Ivanova N."/>
            <person name="Mavromatis K."/>
            <person name="Mikhailova N."/>
            <person name="Huntemann M."/>
            <person name="Pati A."/>
            <person name="Chen A."/>
            <person name="Palaniappan K."/>
            <person name="Land M."/>
            <person name="Hauser L."/>
            <person name="Brambilla E.M."/>
            <person name="Rohde M."/>
            <person name="Spring S."/>
            <person name="Gronow S."/>
            <person name="Goker M."/>
            <person name="Woyke T."/>
            <person name="Bristow J."/>
            <person name="Eisen J.A."/>
            <person name="Markowitz V."/>
            <person name="Hugenholtz P."/>
            <person name="Kyrpides N.C."/>
            <person name="Klenk H.P."/>
            <person name="Detter J.C."/>
        </authorList>
    </citation>
    <scope>NUCLEOTIDE SEQUENCE [LARGE SCALE GENOMIC DNA]</scope>
    <source>
        <strain evidence="4">ATCC BAA-1237 / DSM 17374 / SPN1</strain>
    </source>
</reference>
<dbReference type="PANTHER" id="PTHR22946">
    <property type="entry name" value="DIENELACTONE HYDROLASE DOMAIN-CONTAINING PROTEIN-RELATED"/>
    <property type="match status" value="1"/>
</dbReference>
<feature type="signal peptide" evidence="1">
    <location>
        <begin position="1"/>
        <end position="25"/>
    </location>
</feature>
<dbReference type="STRING" id="760011.Spico_1757"/>
<dbReference type="SUPFAM" id="SSF53474">
    <property type="entry name" value="alpha/beta-Hydrolases"/>
    <property type="match status" value="1"/>
</dbReference>
<gene>
    <name evidence="3" type="ordered locus">Spico_1757</name>
</gene>
<feature type="chain" id="PRO_5003313865" description="Serine aminopeptidase S33 domain-containing protein" evidence="1">
    <location>
        <begin position="26"/>
        <end position="355"/>
    </location>
</feature>
<dbReference type="eggNOG" id="COG1073">
    <property type="taxonomic scope" value="Bacteria"/>
</dbReference>
<reference evidence="4" key="1">
    <citation type="submission" date="2011-04" db="EMBL/GenBank/DDBJ databases">
        <title>The complete genome of Spirochaeta coccoides DSM 17374.</title>
        <authorList>
            <person name="Lucas S."/>
            <person name="Copeland A."/>
            <person name="Lapidus A."/>
            <person name="Bruce D."/>
            <person name="Goodwin L."/>
            <person name="Pitluck S."/>
            <person name="Peters L."/>
            <person name="Kyrpides N."/>
            <person name="Mavromatis K."/>
            <person name="Pagani I."/>
            <person name="Ivanova N."/>
            <person name="Ovchinnikova G."/>
            <person name="Lu M."/>
            <person name="Detter J.C."/>
            <person name="Tapia R."/>
            <person name="Han C."/>
            <person name="Land M."/>
            <person name="Hauser L."/>
            <person name="Markowitz V."/>
            <person name="Cheng J.-F."/>
            <person name="Hugenholtz P."/>
            <person name="Woyke T."/>
            <person name="Wu D."/>
            <person name="Spring S."/>
            <person name="Schroeder M."/>
            <person name="Brambilla E."/>
            <person name="Klenk H.-P."/>
            <person name="Eisen J.A."/>
        </authorList>
    </citation>
    <scope>NUCLEOTIDE SEQUENCE [LARGE SCALE GENOMIC DNA]</scope>
    <source>
        <strain evidence="4">ATCC BAA-1237 / DSM 17374 / SPN1</strain>
    </source>
</reference>
<dbReference type="AlphaFoldDB" id="F4GLC3"/>
<dbReference type="OrthoDB" id="9770528at2"/>